<accession>A0A7J9DYU3</accession>
<dbReference type="EMBL" id="JABEZW010000005">
    <property type="protein sequence ID" value="MBA0765929.1"/>
    <property type="molecule type" value="Genomic_DNA"/>
</dbReference>
<dbReference type="Proteomes" id="UP000593568">
    <property type="component" value="Unassembled WGS sequence"/>
</dbReference>
<sequence length="66" mass="7335">MGSCWICPSSCVKGNIGQGSLYQQCKGWLNVSLHTKVIITKKKVREISVNESLTMSLRQVKKVPGR</sequence>
<organism evidence="1 2">
    <name type="scientific">Gossypium trilobum</name>
    <dbReference type="NCBI Taxonomy" id="34281"/>
    <lineage>
        <taxon>Eukaryota</taxon>
        <taxon>Viridiplantae</taxon>
        <taxon>Streptophyta</taxon>
        <taxon>Embryophyta</taxon>
        <taxon>Tracheophyta</taxon>
        <taxon>Spermatophyta</taxon>
        <taxon>Magnoliopsida</taxon>
        <taxon>eudicotyledons</taxon>
        <taxon>Gunneridae</taxon>
        <taxon>Pentapetalae</taxon>
        <taxon>rosids</taxon>
        <taxon>malvids</taxon>
        <taxon>Malvales</taxon>
        <taxon>Malvaceae</taxon>
        <taxon>Malvoideae</taxon>
        <taxon>Gossypium</taxon>
    </lineage>
</organism>
<comment type="caution">
    <text evidence="1">The sequence shown here is derived from an EMBL/GenBank/DDBJ whole genome shotgun (WGS) entry which is preliminary data.</text>
</comment>
<evidence type="ECO:0000313" key="2">
    <source>
        <dbReference type="Proteomes" id="UP000593568"/>
    </source>
</evidence>
<dbReference type="AlphaFoldDB" id="A0A7J9DYU3"/>
<protein>
    <submittedName>
        <fullName evidence="1">Uncharacterized protein</fullName>
    </submittedName>
</protein>
<reference evidence="1 2" key="1">
    <citation type="journal article" date="2019" name="Genome Biol. Evol.">
        <title>Insights into the evolution of the New World diploid cottons (Gossypium, subgenus Houzingenia) based on genome sequencing.</title>
        <authorList>
            <person name="Grover C.E."/>
            <person name="Arick M.A. 2nd"/>
            <person name="Thrash A."/>
            <person name="Conover J.L."/>
            <person name="Sanders W.S."/>
            <person name="Peterson D.G."/>
            <person name="Frelichowski J.E."/>
            <person name="Scheffler J.A."/>
            <person name="Scheffler B.E."/>
            <person name="Wendel J.F."/>
        </authorList>
    </citation>
    <scope>NUCLEOTIDE SEQUENCE [LARGE SCALE GENOMIC DNA]</scope>
    <source>
        <strain evidence="1">8</strain>
        <tissue evidence="1">Leaf</tissue>
    </source>
</reference>
<gene>
    <name evidence="1" type="ORF">Gotri_015030</name>
</gene>
<name>A0A7J9DYU3_9ROSI</name>
<keyword evidence="2" id="KW-1185">Reference proteome</keyword>
<proteinExistence type="predicted"/>
<evidence type="ECO:0000313" key="1">
    <source>
        <dbReference type="EMBL" id="MBA0765929.1"/>
    </source>
</evidence>